<dbReference type="CDD" id="cd08417">
    <property type="entry name" value="PBP2_Nitroaromatics_like"/>
    <property type="match status" value="1"/>
</dbReference>
<dbReference type="RefSeq" id="WP_394842078.1">
    <property type="nucleotide sequence ID" value="NZ_CP089982.1"/>
</dbReference>
<keyword evidence="3" id="KW-0238">DNA-binding</keyword>
<gene>
    <name evidence="6" type="ORF">LZC95_34000</name>
</gene>
<dbReference type="Pfam" id="PF03466">
    <property type="entry name" value="LysR_substrate"/>
    <property type="match status" value="1"/>
</dbReference>
<dbReference type="Pfam" id="PF00126">
    <property type="entry name" value="HTH_1"/>
    <property type="match status" value="1"/>
</dbReference>
<sequence>MTSKKIDDLDIDLLLALNALLDSQNVTQAARKLGITQPALSARLGRLRALFDDRLFVAGAAGRGVVPTPRALELKPLVADLVERLRALMATAPTFDPAQSKRTFVIAARENPATMMAPALVPLVRSQAPRVRLAFVQPHVDRIFSDLESGKADVFIGATHGTGRDALISRTLFEDDFLTAQRRGHPRGTGPLSLKEFCKLEHLLVAIDGSFSGLVDDALARKGYTRNVVVSVQNYALAPIIVANSDIVCTLPRRLIEPLSNVLHTVPPPIDVQRVELAAYWHERSQLDPGHKWLRDQIFAIARANK</sequence>
<reference evidence="6 7" key="1">
    <citation type="submission" date="2021-12" db="EMBL/GenBank/DDBJ databases">
        <title>Discovery of the Pendulisporaceae a myxobacterial family with distinct sporulation behavior and unique specialized metabolism.</title>
        <authorList>
            <person name="Garcia R."/>
            <person name="Popoff A."/>
            <person name="Bader C.D."/>
            <person name="Loehr J."/>
            <person name="Walesch S."/>
            <person name="Walt C."/>
            <person name="Boldt J."/>
            <person name="Bunk B."/>
            <person name="Haeckl F.J.F.P.J."/>
            <person name="Gunesch A.P."/>
            <person name="Birkelbach J."/>
            <person name="Nuebel U."/>
            <person name="Pietschmann T."/>
            <person name="Bach T."/>
            <person name="Mueller R."/>
        </authorList>
    </citation>
    <scope>NUCLEOTIDE SEQUENCE [LARGE SCALE GENOMIC DNA]</scope>
    <source>
        <strain evidence="6 7">MSr12523</strain>
    </source>
</reference>
<keyword evidence="4" id="KW-0804">Transcription</keyword>
<evidence type="ECO:0000259" key="5">
    <source>
        <dbReference type="PROSITE" id="PS50931"/>
    </source>
</evidence>
<dbReference type="Gene3D" id="1.10.10.10">
    <property type="entry name" value="Winged helix-like DNA-binding domain superfamily/Winged helix DNA-binding domain"/>
    <property type="match status" value="1"/>
</dbReference>
<keyword evidence="2" id="KW-0805">Transcription regulation</keyword>
<dbReference type="PANTHER" id="PTHR30118">
    <property type="entry name" value="HTH-TYPE TRANSCRIPTIONAL REGULATOR LEUO-RELATED"/>
    <property type="match status" value="1"/>
</dbReference>
<protein>
    <submittedName>
        <fullName evidence="6">LysR family transcriptional regulator</fullName>
    </submittedName>
</protein>
<feature type="domain" description="HTH lysR-type" evidence="5">
    <location>
        <begin position="9"/>
        <end position="68"/>
    </location>
</feature>
<evidence type="ECO:0000256" key="2">
    <source>
        <dbReference type="ARBA" id="ARBA00023015"/>
    </source>
</evidence>
<dbReference type="PRINTS" id="PR00039">
    <property type="entry name" value="HTHLYSR"/>
</dbReference>
<evidence type="ECO:0000313" key="7">
    <source>
        <dbReference type="Proteomes" id="UP001379533"/>
    </source>
</evidence>
<dbReference type="PROSITE" id="PS50931">
    <property type="entry name" value="HTH_LYSR"/>
    <property type="match status" value="1"/>
</dbReference>
<evidence type="ECO:0000313" key="6">
    <source>
        <dbReference type="EMBL" id="WXA91458.1"/>
    </source>
</evidence>
<dbReference type="InterPro" id="IPR037402">
    <property type="entry name" value="YidZ_PBP2"/>
</dbReference>
<keyword evidence="7" id="KW-1185">Reference proteome</keyword>
<accession>A0ABZ2JY76</accession>
<dbReference type="SUPFAM" id="SSF46785">
    <property type="entry name" value="Winged helix' DNA-binding domain"/>
    <property type="match status" value="1"/>
</dbReference>
<dbReference type="InterPro" id="IPR050389">
    <property type="entry name" value="LysR-type_TF"/>
</dbReference>
<comment type="similarity">
    <text evidence="1">Belongs to the LysR transcriptional regulatory family.</text>
</comment>
<dbReference type="InterPro" id="IPR005119">
    <property type="entry name" value="LysR_subst-bd"/>
</dbReference>
<dbReference type="InterPro" id="IPR000847">
    <property type="entry name" value="LysR_HTH_N"/>
</dbReference>
<dbReference type="PANTHER" id="PTHR30118:SF15">
    <property type="entry name" value="TRANSCRIPTIONAL REGULATORY PROTEIN"/>
    <property type="match status" value="1"/>
</dbReference>
<evidence type="ECO:0000256" key="1">
    <source>
        <dbReference type="ARBA" id="ARBA00009437"/>
    </source>
</evidence>
<dbReference type="Gene3D" id="3.40.190.10">
    <property type="entry name" value="Periplasmic binding protein-like II"/>
    <property type="match status" value="2"/>
</dbReference>
<dbReference type="EMBL" id="CP089982">
    <property type="protein sequence ID" value="WXA91458.1"/>
    <property type="molecule type" value="Genomic_DNA"/>
</dbReference>
<name>A0ABZ2JY76_9BACT</name>
<dbReference type="SUPFAM" id="SSF53850">
    <property type="entry name" value="Periplasmic binding protein-like II"/>
    <property type="match status" value="1"/>
</dbReference>
<dbReference type="InterPro" id="IPR036388">
    <property type="entry name" value="WH-like_DNA-bd_sf"/>
</dbReference>
<dbReference type="InterPro" id="IPR036390">
    <property type="entry name" value="WH_DNA-bd_sf"/>
</dbReference>
<evidence type="ECO:0000256" key="3">
    <source>
        <dbReference type="ARBA" id="ARBA00023125"/>
    </source>
</evidence>
<dbReference type="Proteomes" id="UP001379533">
    <property type="component" value="Chromosome"/>
</dbReference>
<evidence type="ECO:0000256" key="4">
    <source>
        <dbReference type="ARBA" id="ARBA00023163"/>
    </source>
</evidence>
<proteinExistence type="inferred from homology"/>
<organism evidence="6 7">
    <name type="scientific">Pendulispora brunnea</name>
    <dbReference type="NCBI Taxonomy" id="2905690"/>
    <lineage>
        <taxon>Bacteria</taxon>
        <taxon>Pseudomonadati</taxon>
        <taxon>Myxococcota</taxon>
        <taxon>Myxococcia</taxon>
        <taxon>Myxococcales</taxon>
        <taxon>Sorangiineae</taxon>
        <taxon>Pendulisporaceae</taxon>
        <taxon>Pendulispora</taxon>
    </lineage>
</organism>